<dbReference type="GO" id="GO:0000398">
    <property type="term" value="P:mRNA splicing, via spliceosome"/>
    <property type="evidence" value="ECO:0007669"/>
    <property type="project" value="UniProtKB-UniRule"/>
</dbReference>
<dbReference type="PANTHER" id="PTHR11208">
    <property type="entry name" value="RNA-BINDING PROTEIN RELATED"/>
    <property type="match status" value="1"/>
</dbReference>
<organism evidence="6 7">
    <name type="scientific">Buddleja alternifolia</name>
    <dbReference type="NCBI Taxonomy" id="168488"/>
    <lineage>
        <taxon>Eukaryota</taxon>
        <taxon>Viridiplantae</taxon>
        <taxon>Streptophyta</taxon>
        <taxon>Embryophyta</taxon>
        <taxon>Tracheophyta</taxon>
        <taxon>Spermatophyta</taxon>
        <taxon>Magnoliopsida</taxon>
        <taxon>eudicotyledons</taxon>
        <taxon>Gunneridae</taxon>
        <taxon>Pentapetalae</taxon>
        <taxon>asterids</taxon>
        <taxon>lamiids</taxon>
        <taxon>Lamiales</taxon>
        <taxon>Scrophulariaceae</taxon>
        <taxon>Buddlejeae</taxon>
        <taxon>Buddleja</taxon>
    </lineage>
</organism>
<dbReference type="GO" id="GO:0048024">
    <property type="term" value="P:regulation of mRNA splicing, via spliceosome"/>
    <property type="evidence" value="ECO:0007669"/>
    <property type="project" value="TreeGrafter"/>
</dbReference>
<dbReference type="AlphaFoldDB" id="A0AAV6XMT7"/>
<evidence type="ECO:0000256" key="1">
    <source>
        <dbReference type="ARBA" id="ARBA00022884"/>
    </source>
</evidence>
<dbReference type="EMBL" id="WHWC01000006">
    <property type="protein sequence ID" value="KAG8381347.1"/>
    <property type="molecule type" value="Genomic_DNA"/>
</dbReference>
<sequence length="588" mass="65458">MLETEAGRVPERKKHNDTVVKSNNRMTKDVIDEEEPEEDPEEEIYEEEDPEEDIDEEPEEDPEEEIVEINDNSVVREHDVEIGASKVTANGECPSKQLEHDGISRKHRQSRWDLIQEGKTSQSEKNSKRRKTRWDNNDSQNGLFKQSGFTNVLELSTDPDITRLKMKLMKVCKKLQASEIYDKNTLIDKRNRILSELTTKLNLTPKTPAKKFVKKIFVPVKEYPTYNFIGLILGPKGNTQKKMEKESGAKIYIRGKGSWEPDEVEEDLHVLVEANDQKALDIAVAMIEKLLIPVADLNNGHKKAQLEELAKLRGTYKGHNICDLCKEGGHIRIACPLRDSTFENACCDVCGGFGHSTSNCRTKGKVDPANLYVGYLSHAIDEKRLKELFLPFGGITSTAVIKDHSTGLSKGYGFVQFEDPSDAAAAVTYMNGYKMDGKMLAVRIAGQKPVPGPTIPGHVPIPSLQVGSFSFPGHVPSPTDPIAAQKPILGHVPIPSALVGPYSFSGHVPSTVNPMGTSNFSSGYEFSSQIQSSLPDSISQFPGHREYPSSQFNSIFTNPTVKDNQTVDISQTSETDQNSNFWSTFRFS</sequence>
<dbReference type="SMART" id="SM00343">
    <property type="entry name" value="ZnF_C2HC"/>
    <property type="match status" value="2"/>
</dbReference>
<evidence type="ECO:0000313" key="7">
    <source>
        <dbReference type="Proteomes" id="UP000826271"/>
    </source>
</evidence>
<dbReference type="InterPro" id="IPR001878">
    <property type="entry name" value="Znf_CCHC"/>
</dbReference>
<keyword evidence="1 2" id="KW-0694">RNA-binding</keyword>
<comment type="caution">
    <text evidence="6">The sequence shown here is derived from an EMBL/GenBank/DDBJ whole genome shotgun (WGS) entry which is preliminary data.</text>
</comment>
<keyword evidence="3" id="KW-0507">mRNA processing</keyword>
<dbReference type="Pfam" id="PF00076">
    <property type="entry name" value="RRM_1"/>
    <property type="match status" value="1"/>
</dbReference>
<keyword evidence="7" id="KW-1185">Reference proteome</keyword>
<keyword evidence="3" id="KW-0863">Zinc-finger</keyword>
<keyword evidence="3" id="KW-0479">Metal-binding</keyword>
<comment type="similarity">
    <text evidence="3">Belongs to the BBP/SF1 family.</text>
</comment>
<dbReference type="GO" id="GO:0045131">
    <property type="term" value="F:pre-mRNA branch point binding"/>
    <property type="evidence" value="ECO:0007669"/>
    <property type="project" value="UniProtKB-UniRule"/>
</dbReference>
<dbReference type="PROSITE" id="PS50084">
    <property type="entry name" value="KH_TYPE_1"/>
    <property type="match status" value="1"/>
</dbReference>
<dbReference type="Gene3D" id="3.30.70.330">
    <property type="match status" value="1"/>
</dbReference>
<feature type="region of interest" description="Disordered" evidence="4">
    <location>
        <begin position="1"/>
        <end position="141"/>
    </location>
</feature>
<dbReference type="InterPro" id="IPR004087">
    <property type="entry name" value="KH_dom"/>
</dbReference>
<reference evidence="6" key="1">
    <citation type="submission" date="2019-10" db="EMBL/GenBank/DDBJ databases">
        <authorList>
            <person name="Zhang R."/>
            <person name="Pan Y."/>
            <person name="Wang J."/>
            <person name="Ma R."/>
            <person name="Yu S."/>
        </authorList>
    </citation>
    <scope>NUCLEOTIDE SEQUENCE</scope>
    <source>
        <strain evidence="6">LA-IB0</strain>
        <tissue evidence="6">Leaf</tissue>
    </source>
</reference>
<dbReference type="PROSITE" id="PS50102">
    <property type="entry name" value="RRM"/>
    <property type="match status" value="1"/>
</dbReference>
<accession>A0AAV6XMT7</accession>
<name>A0AAV6XMT7_9LAMI</name>
<dbReference type="SUPFAM" id="SSF54928">
    <property type="entry name" value="RNA-binding domain, RBD"/>
    <property type="match status" value="1"/>
</dbReference>
<feature type="compositionally biased region" description="Acidic residues" evidence="4">
    <location>
        <begin position="31"/>
        <end position="68"/>
    </location>
</feature>
<dbReference type="GO" id="GO:0008270">
    <property type="term" value="F:zinc ion binding"/>
    <property type="evidence" value="ECO:0007669"/>
    <property type="project" value="UniProtKB-UniRule"/>
</dbReference>
<dbReference type="SMART" id="SM00322">
    <property type="entry name" value="KH"/>
    <property type="match status" value="1"/>
</dbReference>
<dbReference type="InterPro" id="IPR055256">
    <property type="entry name" value="KH_1_KHDC4/BBP-like"/>
</dbReference>
<dbReference type="InterPro" id="IPR035979">
    <property type="entry name" value="RBD_domain_sf"/>
</dbReference>
<dbReference type="InterPro" id="IPR012677">
    <property type="entry name" value="Nucleotide-bd_a/b_plait_sf"/>
</dbReference>
<keyword evidence="3" id="KW-0539">Nucleus</keyword>
<dbReference type="InterPro" id="IPR036612">
    <property type="entry name" value="KH_dom_type_1_sf"/>
</dbReference>
<evidence type="ECO:0000256" key="2">
    <source>
        <dbReference type="PROSITE-ProRule" id="PRU00176"/>
    </source>
</evidence>
<dbReference type="GO" id="GO:0005681">
    <property type="term" value="C:spliceosomal complex"/>
    <property type="evidence" value="ECO:0007669"/>
    <property type="project" value="UniProtKB-KW"/>
</dbReference>
<feature type="compositionally biased region" description="Basic and acidic residues" evidence="4">
    <location>
        <begin position="97"/>
        <end position="116"/>
    </location>
</feature>
<dbReference type="CDD" id="cd02395">
    <property type="entry name" value="KH-I_BBP"/>
    <property type="match status" value="1"/>
</dbReference>
<evidence type="ECO:0000256" key="4">
    <source>
        <dbReference type="SAM" id="MobiDB-lite"/>
    </source>
</evidence>
<protein>
    <recommendedName>
        <fullName evidence="3">Branchpoint-bridging protein</fullName>
    </recommendedName>
</protein>
<dbReference type="GO" id="GO:0003729">
    <property type="term" value="F:mRNA binding"/>
    <property type="evidence" value="ECO:0007669"/>
    <property type="project" value="TreeGrafter"/>
</dbReference>
<evidence type="ECO:0000313" key="6">
    <source>
        <dbReference type="EMBL" id="KAG8381347.1"/>
    </source>
</evidence>
<dbReference type="Gene3D" id="3.30.1370.10">
    <property type="entry name" value="K Homology domain, type 1"/>
    <property type="match status" value="1"/>
</dbReference>
<evidence type="ECO:0000256" key="3">
    <source>
        <dbReference type="RuleBase" id="RU367126"/>
    </source>
</evidence>
<dbReference type="Proteomes" id="UP000826271">
    <property type="component" value="Unassembled WGS sequence"/>
</dbReference>
<feature type="compositionally biased region" description="Basic and acidic residues" evidence="4">
    <location>
        <begin position="1"/>
        <end position="18"/>
    </location>
</feature>
<dbReference type="InterPro" id="IPR000504">
    <property type="entry name" value="RRM_dom"/>
</dbReference>
<gene>
    <name evidence="6" type="ORF">BUALT_Bualt06G0112900</name>
</gene>
<evidence type="ECO:0000259" key="5">
    <source>
        <dbReference type="PROSITE" id="PS50102"/>
    </source>
</evidence>
<dbReference type="InterPro" id="IPR045071">
    <property type="entry name" value="BBP-like"/>
</dbReference>
<dbReference type="SMART" id="SM00360">
    <property type="entry name" value="RRM"/>
    <property type="match status" value="1"/>
</dbReference>
<keyword evidence="3" id="KW-0747">Spliceosome</keyword>
<keyword evidence="3" id="KW-0862">Zinc</keyword>
<proteinExistence type="inferred from homology"/>
<dbReference type="PANTHER" id="PTHR11208:SF45">
    <property type="entry name" value="SPLICING FACTOR 1"/>
    <property type="match status" value="1"/>
</dbReference>
<dbReference type="Pfam" id="PF22675">
    <property type="entry name" value="KH-I_KHDC4-BBP"/>
    <property type="match status" value="1"/>
</dbReference>
<comment type="subcellular location">
    <subcellularLocation>
        <location evidence="3">Nucleus</location>
    </subcellularLocation>
</comment>
<dbReference type="SUPFAM" id="SSF54791">
    <property type="entry name" value="Eukaryotic type KH-domain (KH-domain type I)"/>
    <property type="match status" value="1"/>
</dbReference>
<comment type="function">
    <text evidence="3">Necessary for the splicing of pre-mRNA. Has a role in the recognition of the branch site (5'-UACUAAC-3'), the pyrimidine tract and the 3'-splice site at the 3'-end of introns.</text>
</comment>
<keyword evidence="3" id="KW-0508">mRNA splicing</keyword>
<feature type="domain" description="RRM" evidence="5">
    <location>
        <begin position="369"/>
        <end position="447"/>
    </location>
</feature>